<proteinExistence type="predicted"/>
<evidence type="ECO:0000313" key="1">
    <source>
        <dbReference type="EMBL" id="GAF96449.1"/>
    </source>
</evidence>
<organism evidence="1">
    <name type="scientific">marine sediment metagenome</name>
    <dbReference type="NCBI Taxonomy" id="412755"/>
    <lineage>
        <taxon>unclassified sequences</taxon>
        <taxon>metagenomes</taxon>
        <taxon>ecological metagenomes</taxon>
    </lineage>
</organism>
<comment type="caution">
    <text evidence="1">The sequence shown here is derived from an EMBL/GenBank/DDBJ whole genome shotgun (WGS) entry which is preliminary data.</text>
</comment>
<sequence>MFLFELQTIKSMLSSWVVSMSSRQLSPLGLFGTGYLSTFVLRPTRLGKVAKWEANWVDIVFN</sequence>
<dbReference type="EMBL" id="BARS01013404">
    <property type="protein sequence ID" value="GAF96449.1"/>
    <property type="molecule type" value="Genomic_DNA"/>
</dbReference>
<protein>
    <submittedName>
        <fullName evidence="1">Uncharacterized protein</fullName>
    </submittedName>
</protein>
<name>X0TTE1_9ZZZZ</name>
<accession>X0TTE1</accession>
<feature type="non-terminal residue" evidence="1">
    <location>
        <position position="62"/>
    </location>
</feature>
<gene>
    <name evidence="1" type="ORF">S01H1_23298</name>
</gene>
<dbReference type="AlphaFoldDB" id="X0TTE1"/>
<reference evidence="1" key="1">
    <citation type="journal article" date="2014" name="Front. Microbiol.">
        <title>High frequency of phylogenetically diverse reductive dehalogenase-homologous genes in deep subseafloor sedimentary metagenomes.</title>
        <authorList>
            <person name="Kawai M."/>
            <person name="Futagami T."/>
            <person name="Toyoda A."/>
            <person name="Takaki Y."/>
            <person name="Nishi S."/>
            <person name="Hori S."/>
            <person name="Arai W."/>
            <person name="Tsubouchi T."/>
            <person name="Morono Y."/>
            <person name="Uchiyama I."/>
            <person name="Ito T."/>
            <person name="Fujiyama A."/>
            <person name="Inagaki F."/>
            <person name="Takami H."/>
        </authorList>
    </citation>
    <scope>NUCLEOTIDE SEQUENCE</scope>
    <source>
        <strain evidence="1">Expedition CK06-06</strain>
    </source>
</reference>